<dbReference type="NCBIfam" id="TIGR00084">
    <property type="entry name" value="ruvA"/>
    <property type="match status" value="1"/>
</dbReference>
<comment type="function">
    <text evidence="6">The RuvA-RuvB-RuvC complex processes Holliday junction (HJ) DNA during genetic recombination and DNA repair, while the RuvA-RuvB complex plays an important role in the rescue of blocked DNA replication forks via replication fork reversal (RFR). RuvA specifically binds to HJ cruciform DNA, conferring on it an open structure. The RuvB hexamer acts as an ATP-dependent pump, pulling dsDNA into and through the RuvAB complex. HJ branch migration allows RuvC to scan DNA until it finds its consensus sequence, where it cleaves and resolves the cruciform DNA.</text>
</comment>
<gene>
    <name evidence="6 8" type="primary">ruvA</name>
    <name evidence="8" type="ORF">IQ266_02375</name>
</gene>
<protein>
    <recommendedName>
        <fullName evidence="6">Holliday junction branch migration complex subunit RuvA</fullName>
    </recommendedName>
</protein>
<dbReference type="EMBL" id="JADEXQ010000005">
    <property type="protein sequence ID" value="MBE9028602.1"/>
    <property type="molecule type" value="Genomic_DNA"/>
</dbReference>
<comment type="domain">
    <text evidence="6">Has three domains with a flexible linker between the domains II and III and assumes an 'L' shape. Domain III is highly mobile and contacts RuvB.</text>
</comment>
<evidence type="ECO:0000256" key="5">
    <source>
        <dbReference type="ARBA" id="ARBA00023204"/>
    </source>
</evidence>
<comment type="subunit">
    <text evidence="6">Homotetramer. Forms an RuvA(8)-RuvB(12)-Holliday junction (HJ) complex. HJ DNA is sandwiched between 2 RuvA tetramers; dsDNA enters through RuvA and exits via RuvB. An RuvB hexamer assembles on each DNA strand where it exits the tetramer. Each RuvB hexamer is contacted by two RuvA subunits (via domain III) on 2 adjacent RuvB subunits; this complex drives branch migration. In the full resolvosome a probable DNA-RuvA(4)-RuvB(12)-RuvC(2) complex forms which resolves the HJ.</text>
</comment>
<dbReference type="SUPFAM" id="SSF47781">
    <property type="entry name" value="RuvA domain 2-like"/>
    <property type="match status" value="1"/>
</dbReference>
<evidence type="ECO:0000256" key="2">
    <source>
        <dbReference type="ARBA" id="ARBA00022763"/>
    </source>
</evidence>
<sequence length="208" mass="22909">MLSYLKGKVIHTQRLQNNRIHLVLEVNNLGYDLQITSRHLLELPAYGDTTHIFTHLNVKDDGMTLFGFTSMAERDLFRQLVSVSGIGPQLGMALLDSLNLQELVQAIVSGNTRLLSRTPGVGNKTAERIALELKTKLAEWREQSGLSLQPAAGPVVSVREDVEMTLLALGYTDAEITKALNAVGQSSTLAKTADAEEWIRQAISWLSQ</sequence>
<evidence type="ECO:0000313" key="9">
    <source>
        <dbReference type="Proteomes" id="UP000625316"/>
    </source>
</evidence>
<dbReference type="SMART" id="SM00278">
    <property type="entry name" value="HhH1"/>
    <property type="match status" value="2"/>
</dbReference>
<comment type="caution">
    <text evidence="8">The sequence shown here is derived from an EMBL/GenBank/DDBJ whole genome shotgun (WGS) entry which is preliminary data.</text>
</comment>
<comment type="subcellular location">
    <subcellularLocation>
        <location evidence="6">Cytoplasm</location>
    </subcellularLocation>
</comment>
<name>A0A928VJ41_9CYAN</name>
<dbReference type="GO" id="GO:0048476">
    <property type="term" value="C:Holliday junction resolvase complex"/>
    <property type="evidence" value="ECO:0007669"/>
    <property type="project" value="UniProtKB-UniRule"/>
</dbReference>
<keyword evidence="9" id="KW-1185">Reference proteome</keyword>
<keyword evidence="2 6" id="KW-0227">DNA damage</keyword>
<keyword evidence="5 6" id="KW-0234">DNA repair</keyword>
<feature type="domain" description="Helix-hairpin-helix DNA-binding motif class 1" evidence="7">
    <location>
        <begin position="78"/>
        <end position="97"/>
    </location>
</feature>
<dbReference type="Pfam" id="PF01330">
    <property type="entry name" value="RuvA_N"/>
    <property type="match status" value="1"/>
</dbReference>
<dbReference type="InterPro" id="IPR003583">
    <property type="entry name" value="Hlx-hairpin-Hlx_DNA-bd_motif"/>
</dbReference>
<dbReference type="GO" id="GO:0006281">
    <property type="term" value="P:DNA repair"/>
    <property type="evidence" value="ECO:0007669"/>
    <property type="project" value="UniProtKB-UniRule"/>
</dbReference>
<evidence type="ECO:0000259" key="7">
    <source>
        <dbReference type="SMART" id="SM00278"/>
    </source>
</evidence>
<dbReference type="Pfam" id="PF07499">
    <property type="entry name" value="RuvA_C"/>
    <property type="match status" value="1"/>
</dbReference>
<dbReference type="AlphaFoldDB" id="A0A928VJ41"/>
<evidence type="ECO:0000313" key="8">
    <source>
        <dbReference type="EMBL" id="MBE9028602.1"/>
    </source>
</evidence>
<dbReference type="Pfam" id="PF14520">
    <property type="entry name" value="HHH_5"/>
    <property type="match status" value="1"/>
</dbReference>
<dbReference type="InterPro" id="IPR000085">
    <property type="entry name" value="RuvA"/>
</dbReference>
<dbReference type="HAMAP" id="MF_00031">
    <property type="entry name" value="DNA_HJ_migration_RuvA"/>
    <property type="match status" value="1"/>
</dbReference>
<organism evidence="8 9">
    <name type="scientific">Romeriopsis navalis LEGE 11480</name>
    <dbReference type="NCBI Taxonomy" id="2777977"/>
    <lineage>
        <taxon>Bacteria</taxon>
        <taxon>Bacillati</taxon>
        <taxon>Cyanobacteriota</taxon>
        <taxon>Cyanophyceae</taxon>
        <taxon>Leptolyngbyales</taxon>
        <taxon>Leptolyngbyaceae</taxon>
        <taxon>Romeriopsis</taxon>
        <taxon>Romeriopsis navalis</taxon>
    </lineage>
</organism>
<dbReference type="Gene3D" id="2.40.50.140">
    <property type="entry name" value="Nucleic acid-binding proteins"/>
    <property type="match status" value="1"/>
</dbReference>
<feature type="region of interest" description="Domain III" evidence="6">
    <location>
        <begin position="156"/>
        <end position="208"/>
    </location>
</feature>
<keyword evidence="4 6" id="KW-0233">DNA recombination</keyword>
<dbReference type="InterPro" id="IPR010994">
    <property type="entry name" value="RuvA_2-like"/>
</dbReference>
<accession>A0A928VJ41</accession>
<dbReference type="RefSeq" id="WP_264323427.1">
    <property type="nucleotide sequence ID" value="NZ_JADEXQ010000005.1"/>
</dbReference>
<proteinExistence type="inferred from homology"/>
<dbReference type="GO" id="GO:0005737">
    <property type="term" value="C:cytoplasm"/>
    <property type="evidence" value="ECO:0007669"/>
    <property type="project" value="UniProtKB-SubCell"/>
</dbReference>
<dbReference type="InterPro" id="IPR036267">
    <property type="entry name" value="RuvA_C_sf"/>
</dbReference>
<dbReference type="SUPFAM" id="SSF50249">
    <property type="entry name" value="Nucleic acid-binding proteins"/>
    <property type="match status" value="1"/>
</dbReference>
<dbReference type="SUPFAM" id="SSF46929">
    <property type="entry name" value="DNA helicase RuvA subunit, C-terminal domain"/>
    <property type="match status" value="1"/>
</dbReference>
<evidence type="ECO:0000256" key="4">
    <source>
        <dbReference type="ARBA" id="ARBA00023172"/>
    </source>
</evidence>
<dbReference type="InterPro" id="IPR011114">
    <property type="entry name" value="RuvA_C"/>
</dbReference>
<feature type="domain" description="Helix-hairpin-helix DNA-binding motif class 1" evidence="7">
    <location>
        <begin position="113"/>
        <end position="132"/>
    </location>
</feature>
<dbReference type="Gene3D" id="1.10.8.10">
    <property type="entry name" value="DNA helicase RuvA subunit, C-terminal domain"/>
    <property type="match status" value="1"/>
</dbReference>
<dbReference type="GO" id="GO:0009379">
    <property type="term" value="C:Holliday junction helicase complex"/>
    <property type="evidence" value="ECO:0007669"/>
    <property type="project" value="InterPro"/>
</dbReference>
<keyword evidence="1 6" id="KW-0963">Cytoplasm</keyword>
<dbReference type="Gene3D" id="1.10.150.20">
    <property type="entry name" value="5' to 3' exonuclease, C-terminal subdomain"/>
    <property type="match status" value="1"/>
</dbReference>
<keyword evidence="3 6" id="KW-0238">DNA-binding</keyword>
<reference evidence="8" key="1">
    <citation type="submission" date="2020-10" db="EMBL/GenBank/DDBJ databases">
        <authorList>
            <person name="Castelo-Branco R."/>
            <person name="Eusebio N."/>
            <person name="Adriana R."/>
            <person name="Vieira A."/>
            <person name="Brugerolle De Fraissinette N."/>
            <person name="Rezende De Castro R."/>
            <person name="Schneider M.P."/>
            <person name="Vasconcelos V."/>
            <person name="Leao P.N."/>
        </authorList>
    </citation>
    <scope>NUCLEOTIDE SEQUENCE</scope>
    <source>
        <strain evidence="8">LEGE 11480</strain>
    </source>
</reference>
<dbReference type="InterPro" id="IPR013849">
    <property type="entry name" value="DNA_helicase_Holl-junc_RuvA_I"/>
</dbReference>
<comment type="caution">
    <text evidence="6">Lacks conserved residue(s) required for the propagation of feature annotation.</text>
</comment>
<dbReference type="CDD" id="cd14332">
    <property type="entry name" value="UBA_RuvA_C"/>
    <property type="match status" value="1"/>
</dbReference>
<evidence type="ECO:0000256" key="1">
    <source>
        <dbReference type="ARBA" id="ARBA00022490"/>
    </source>
</evidence>
<dbReference type="GO" id="GO:0000400">
    <property type="term" value="F:four-way junction DNA binding"/>
    <property type="evidence" value="ECO:0007669"/>
    <property type="project" value="UniProtKB-UniRule"/>
</dbReference>
<dbReference type="GO" id="GO:0009378">
    <property type="term" value="F:four-way junction helicase activity"/>
    <property type="evidence" value="ECO:0007669"/>
    <property type="project" value="InterPro"/>
</dbReference>
<dbReference type="Proteomes" id="UP000625316">
    <property type="component" value="Unassembled WGS sequence"/>
</dbReference>
<dbReference type="InterPro" id="IPR012340">
    <property type="entry name" value="NA-bd_OB-fold"/>
</dbReference>
<evidence type="ECO:0000256" key="3">
    <source>
        <dbReference type="ARBA" id="ARBA00023125"/>
    </source>
</evidence>
<dbReference type="GO" id="GO:0006310">
    <property type="term" value="P:DNA recombination"/>
    <property type="evidence" value="ECO:0007669"/>
    <property type="project" value="UniProtKB-UniRule"/>
</dbReference>
<dbReference type="GO" id="GO:0005524">
    <property type="term" value="F:ATP binding"/>
    <property type="evidence" value="ECO:0007669"/>
    <property type="project" value="InterPro"/>
</dbReference>
<comment type="similarity">
    <text evidence="6">Belongs to the RuvA family.</text>
</comment>
<evidence type="ECO:0000256" key="6">
    <source>
        <dbReference type="HAMAP-Rule" id="MF_00031"/>
    </source>
</evidence>